<accession>G7K5W2</accession>
<dbReference type="EnsemblPlants" id="AES99043">
    <property type="protein sequence ID" value="AES99043"/>
    <property type="gene ID" value="MTR_5g075980"/>
</dbReference>
<keyword evidence="3" id="KW-1185">Reference proteome</keyword>
<dbReference type="PaxDb" id="3880-AES99043"/>
<proteinExistence type="predicted"/>
<evidence type="ECO:0000313" key="3">
    <source>
        <dbReference type="Proteomes" id="UP000002051"/>
    </source>
</evidence>
<protein>
    <submittedName>
        <fullName evidence="1 2">Uncharacterized protein</fullName>
    </submittedName>
</protein>
<evidence type="ECO:0000313" key="1">
    <source>
        <dbReference type="EMBL" id="AES99043.1"/>
    </source>
</evidence>
<dbReference type="Proteomes" id="UP000002051">
    <property type="component" value="Chromosome 5"/>
</dbReference>
<reference evidence="1 3" key="2">
    <citation type="journal article" date="2014" name="BMC Genomics">
        <title>An improved genome release (version Mt4.0) for the model legume Medicago truncatula.</title>
        <authorList>
            <person name="Tang H."/>
            <person name="Krishnakumar V."/>
            <person name="Bidwell S."/>
            <person name="Rosen B."/>
            <person name="Chan A."/>
            <person name="Zhou S."/>
            <person name="Gentzbittel L."/>
            <person name="Childs K.L."/>
            <person name="Yandell M."/>
            <person name="Gundlach H."/>
            <person name="Mayer K.F."/>
            <person name="Schwartz D.C."/>
            <person name="Town C.D."/>
        </authorList>
    </citation>
    <scope>GENOME REANNOTATION</scope>
    <source>
        <strain evidence="2 3">cv. Jemalong A17</strain>
    </source>
</reference>
<reference evidence="1 3" key="1">
    <citation type="journal article" date="2011" name="Nature">
        <title>The Medicago genome provides insight into the evolution of rhizobial symbioses.</title>
        <authorList>
            <person name="Young N.D."/>
            <person name="Debelle F."/>
            <person name="Oldroyd G.E."/>
            <person name="Geurts R."/>
            <person name="Cannon S.B."/>
            <person name="Udvardi M.K."/>
            <person name="Benedito V.A."/>
            <person name="Mayer K.F."/>
            <person name="Gouzy J."/>
            <person name="Schoof H."/>
            <person name="Van de Peer Y."/>
            <person name="Proost S."/>
            <person name="Cook D.R."/>
            <person name="Meyers B.C."/>
            <person name="Spannagl M."/>
            <person name="Cheung F."/>
            <person name="De Mita S."/>
            <person name="Krishnakumar V."/>
            <person name="Gundlach H."/>
            <person name="Zhou S."/>
            <person name="Mudge J."/>
            <person name="Bharti A.K."/>
            <person name="Murray J.D."/>
            <person name="Naoumkina M.A."/>
            <person name="Rosen B."/>
            <person name="Silverstein K.A."/>
            <person name="Tang H."/>
            <person name="Rombauts S."/>
            <person name="Zhao P.X."/>
            <person name="Zhou P."/>
            <person name="Barbe V."/>
            <person name="Bardou P."/>
            <person name="Bechner M."/>
            <person name="Bellec A."/>
            <person name="Berger A."/>
            <person name="Berges H."/>
            <person name="Bidwell S."/>
            <person name="Bisseling T."/>
            <person name="Choisne N."/>
            <person name="Couloux A."/>
            <person name="Denny R."/>
            <person name="Deshpande S."/>
            <person name="Dai X."/>
            <person name="Doyle J.J."/>
            <person name="Dudez A.M."/>
            <person name="Farmer A.D."/>
            <person name="Fouteau S."/>
            <person name="Franken C."/>
            <person name="Gibelin C."/>
            <person name="Gish J."/>
            <person name="Goldstein S."/>
            <person name="Gonzalez A.J."/>
            <person name="Green P.J."/>
            <person name="Hallab A."/>
            <person name="Hartog M."/>
            <person name="Hua A."/>
            <person name="Humphray S.J."/>
            <person name="Jeong D.H."/>
            <person name="Jing Y."/>
            <person name="Jocker A."/>
            <person name="Kenton S.M."/>
            <person name="Kim D.J."/>
            <person name="Klee K."/>
            <person name="Lai H."/>
            <person name="Lang C."/>
            <person name="Lin S."/>
            <person name="Macmil S.L."/>
            <person name="Magdelenat G."/>
            <person name="Matthews L."/>
            <person name="McCorrison J."/>
            <person name="Monaghan E.L."/>
            <person name="Mun J.H."/>
            <person name="Najar F.Z."/>
            <person name="Nicholson C."/>
            <person name="Noirot C."/>
            <person name="O'Bleness M."/>
            <person name="Paule C.R."/>
            <person name="Poulain J."/>
            <person name="Prion F."/>
            <person name="Qin B."/>
            <person name="Qu C."/>
            <person name="Retzel E.F."/>
            <person name="Riddle C."/>
            <person name="Sallet E."/>
            <person name="Samain S."/>
            <person name="Samson N."/>
            <person name="Sanders I."/>
            <person name="Saurat O."/>
            <person name="Scarpelli C."/>
            <person name="Schiex T."/>
            <person name="Segurens B."/>
            <person name="Severin A.J."/>
            <person name="Sherrier D.J."/>
            <person name="Shi R."/>
            <person name="Sims S."/>
            <person name="Singer S.R."/>
            <person name="Sinharoy S."/>
            <person name="Sterck L."/>
            <person name="Viollet A."/>
            <person name="Wang B.B."/>
            <person name="Wang K."/>
            <person name="Wang M."/>
            <person name="Wang X."/>
            <person name="Warfsmann J."/>
            <person name="Weissenbach J."/>
            <person name="White D.D."/>
            <person name="White J.D."/>
            <person name="Wiley G.B."/>
            <person name="Wincker P."/>
            <person name="Xing Y."/>
            <person name="Yang L."/>
            <person name="Yao Z."/>
            <person name="Ying F."/>
            <person name="Zhai J."/>
            <person name="Zhou L."/>
            <person name="Zuber A."/>
            <person name="Denarie J."/>
            <person name="Dixon R.A."/>
            <person name="May G.D."/>
            <person name="Schwartz D.C."/>
            <person name="Rogers J."/>
            <person name="Quetier F."/>
            <person name="Town C.D."/>
            <person name="Roe B.A."/>
        </authorList>
    </citation>
    <scope>NUCLEOTIDE SEQUENCE [LARGE SCALE GENOMIC DNA]</scope>
    <source>
        <strain evidence="1">A17</strain>
        <strain evidence="2 3">cv. Jemalong A17</strain>
    </source>
</reference>
<sequence length="102" mass="11592">MLTTFELEFNDIGMGLYPRVIKLLAYKTNQIAGIAQLGERQTEDLKVACSIHAHRQFGGLARNIIHTRVVAVGATLVYLKVIIDDLDQFLRRKKFYQKLGKS</sequence>
<reference evidence="2" key="3">
    <citation type="submission" date="2015-04" db="UniProtKB">
        <authorList>
            <consortium name="EnsemblPlants"/>
        </authorList>
    </citation>
    <scope>IDENTIFICATION</scope>
    <source>
        <strain evidence="2">cv. Jemalong A17</strain>
    </source>
</reference>
<gene>
    <name evidence="1" type="ordered locus">MTR_5g075980</name>
</gene>
<evidence type="ECO:0000313" key="2">
    <source>
        <dbReference type="EnsemblPlants" id="AES99043"/>
    </source>
</evidence>
<name>G7K5W2_MEDTR</name>
<dbReference type="EMBL" id="CM001221">
    <property type="protein sequence ID" value="AES99043.1"/>
    <property type="molecule type" value="Genomic_DNA"/>
</dbReference>
<dbReference type="HOGENOM" id="CLU_2281624_0_0_1"/>
<organism evidence="1 3">
    <name type="scientific">Medicago truncatula</name>
    <name type="common">Barrel medic</name>
    <name type="synonym">Medicago tribuloides</name>
    <dbReference type="NCBI Taxonomy" id="3880"/>
    <lineage>
        <taxon>Eukaryota</taxon>
        <taxon>Viridiplantae</taxon>
        <taxon>Streptophyta</taxon>
        <taxon>Embryophyta</taxon>
        <taxon>Tracheophyta</taxon>
        <taxon>Spermatophyta</taxon>
        <taxon>Magnoliopsida</taxon>
        <taxon>eudicotyledons</taxon>
        <taxon>Gunneridae</taxon>
        <taxon>Pentapetalae</taxon>
        <taxon>rosids</taxon>
        <taxon>fabids</taxon>
        <taxon>Fabales</taxon>
        <taxon>Fabaceae</taxon>
        <taxon>Papilionoideae</taxon>
        <taxon>50 kb inversion clade</taxon>
        <taxon>NPAAA clade</taxon>
        <taxon>Hologalegina</taxon>
        <taxon>IRL clade</taxon>
        <taxon>Trifolieae</taxon>
        <taxon>Medicago</taxon>
    </lineage>
</organism>
<dbReference type="AlphaFoldDB" id="G7K5W2"/>